<gene>
    <name evidence="1" type="ORF">S03H2_52498</name>
</gene>
<proteinExistence type="predicted"/>
<accession>X1IJY0</accession>
<evidence type="ECO:0000313" key="1">
    <source>
        <dbReference type="EMBL" id="GAH66429.1"/>
    </source>
</evidence>
<name>X1IJY0_9ZZZZ</name>
<dbReference type="EMBL" id="BARU01033350">
    <property type="protein sequence ID" value="GAH66429.1"/>
    <property type="molecule type" value="Genomic_DNA"/>
</dbReference>
<sequence>DVADRPVGGPTIEEIKRMASAPTLSPEAIDFDPDNTERFLIKRSIQRKKGSWYQVPKGIKTDQEY</sequence>
<feature type="non-terminal residue" evidence="1">
    <location>
        <position position="1"/>
    </location>
</feature>
<dbReference type="AlphaFoldDB" id="X1IJY0"/>
<comment type="caution">
    <text evidence="1">The sequence shown here is derived from an EMBL/GenBank/DDBJ whole genome shotgun (WGS) entry which is preliminary data.</text>
</comment>
<organism evidence="1">
    <name type="scientific">marine sediment metagenome</name>
    <dbReference type="NCBI Taxonomy" id="412755"/>
    <lineage>
        <taxon>unclassified sequences</taxon>
        <taxon>metagenomes</taxon>
        <taxon>ecological metagenomes</taxon>
    </lineage>
</organism>
<reference evidence="1" key="1">
    <citation type="journal article" date="2014" name="Front. Microbiol.">
        <title>High frequency of phylogenetically diverse reductive dehalogenase-homologous genes in deep subseafloor sedimentary metagenomes.</title>
        <authorList>
            <person name="Kawai M."/>
            <person name="Futagami T."/>
            <person name="Toyoda A."/>
            <person name="Takaki Y."/>
            <person name="Nishi S."/>
            <person name="Hori S."/>
            <person name="Arai W."/>
            <person name="Tsubouchi T."/>
            <person name="Morono Y."/>
            <person name="Uchiyama I."/>
            <person name="Ito T."/>
            <person name="Fujiyama A."/>
            <person name="Inagaki F."/>
            <person name="Takami H."/>
        </authorList>
    </citation>
    <scope>NUCLEOTIDE SEQUENCE</scope>
    <source>
        <strain evidence="1">Expedition CK06-06</strain>
    </source>
</reference>
<protein>
    <submittedName>
        <fullName evidence="1">Uncharacterized protein</fullName>
    </submittedName>
</protein>